<name>A0A0U1DEI8_9MYCO</name>
<evidence type="ECO:0000313" key="1">
    <source>
        <dbReference type="EMBL" id="CQD13098.1"/>
    </source>
</evidence>
<keyword evidence="2" id="KW-1185">Reference proteome</keyword>
<dbReference type="Proteomes" id="UP000199601">
    <property type="component" value="Unassembled WGS sequence"/>
</dbReference>
<dbReference type="GO" id="GO:0016301">
    <property type="term" value="F:kinase activity"/>
    <property type="evidence" value="ECO:0007669"/>
    <property type="project" value="UniProtKB-KW"/>
</dbReference>
<gene>
    <name evidence="1" type="primary">pknH2_3</name>
    <name evidence="1" type="ORF">BN000_02805</name>
</gene>
<sequence length="45" mass="5100">MIACGTYTNHPNVIWTNEAKLMLCDVYGDPPALEDLHTWWTTYGG</sequence>
<dbReference type="AlphaFoldDB" id="A0A0U1DEI8"/>
<keyword evidence="1" id="KW-0808">Transferase</keyword>
<accession>A0A0U1DEI8</accession>
<organism evidence="1 2">
    <name type="scientific">Mycobacterium europaeum</name>
    <dbReference type="NCBI Taxonomy" id="761804"/>
    <lineage>
        <taxon>Bacteria</taxon>
        <taxon>Bacillati</taxon>
        <taxon>Actinomycetota</taxon>
        <taxon>Actinomycetes</taxon>
        <taxon>Mycobacteriales</taxon>
        <taxon>Mycobacteriaceae</taxon>
        <taxon>Mycobacterium</taxon>
        <taxon>Mycobacterium simiae complex</taxon>
    </lineage>
</organism>
<evidence type="ECO:0000313" key="2">
    <source>
        <dbReference type="Proteomes" id="UP000199601"/>
    </source>
</evidence>
<protein>
    <submittedName>
        <fullName evidence="1">Putative serine/threonine-protein kinase pknh</fullName>
    </submittedName>
</protein>
<reference evidence="2" key="1">
    <citation type="submission" date="2015-03" db="EMBL/GenBank/DDBJ databases">
        <authorList>
            <person name="Urmite Genomes"/>
        </authorList>
    </citation>
    <scope>NUCLEOTIDE SEQUENCE [LARGE SCALE GENOMIC DNA]</scope>
    <source>
        <strain evidence="2">CSUR P1344</strain>
    </source>
</reference>
<proteinExistence type="predicted"/>
<keyword evidence="1" id="KW-0418">Kinase</keyword>
<dbReference type="EMBL" id="CTEC01000001">
    <property type="protein sequence ID" value="CQD13098.1"/>
    <property type="molecule type" value="Genomic_DNA"/>
</dbReference>